<gene>
    <name evidence="2" type="ORF">HaLaN_26774</name>
</gene>
<feature type="compositionally biased region" description="Polar residues" evidence="1">
    <location>
        <begin position="492"/>
        <end position="503"/>
    </location>
</feature>
<feature type="region of interest" description="Disordered" evidence="1">
    <location>
        <begin position="351"/>
        <end position="568"/>
    </location>
</feature>
<keyword evidence="3" id="KW-1185">Reference proteome</keyword>
<feature type="compositionally biased region" description="Polar residues" evidence="1">
    <location>
        <begin position="462"/>
        <end position="473"/>
    </location>
</feature>
<feature type="compositionally biased region" description="Polar residues" evidence="1">
    <location>
        <begin position="416"/>
        <end position="426"/>
    </location>
</feature>
<comment type="caution">
    <text evidence="2">The sequence shown here is derived from an EMBL/GenBank/DDBJ whole genome shotgun (WGS) entry which is preliminary data.</text>
</comment>
<feature type="compositionally biased region" description="Polar residues" evidence="1">
    <location>
        <begin position="550"/>
        <end position="568"/>
    </location>
</feature>
<organism evidence="2 3">
    <name type="scientific">Haematococcus lacustris</name>
    <name type="common">Green alga</name>
    <name type="synonym">Haematococcus pluvialis</name>
    <dbReference type="NCBI Taxonomy" id="44745"/>
    <lineage>
        <taxon>Eukaryota</taxon>
        <taxon>Viridiplantae</taxon>
        <taxon>Chlorophyta</taxon>
        <taxon>core chlorophytes</taxon>
        <taxon>Chlorophyceae</taxon>
        <taxon>CS clade</taxon>
        <taxon>Chlamydomonadales</taxon>
        <taxon>Haematococcaceae</taxon>
        <taxon>Haematococcus</taxon>
    </lineage>
</organism>
<name>A0A6A0A6W3_HAELA</name>
<sequence>MHAPCLPAWLRWVARRPRGCPLRVAQLSKQHAALRSGWLARRCALLVEPAAKPQLSRQRAMHTEVLHCPTAPHQAYYVPGARCQQTNSASKPAAAPRGQGQHEELLHPLPAARAPHAHPSAHNGPADAARVVSGTHALVSHGTVNSIGPGTRSKKRLLGPSTVGSLVEQQGLGVYADREVSADRMRQHPACNCTSVGCHLSRRLPGAFSGQGTTRATHGHASVSHQRMYRHSVCFCLRLVSGTTPLSRCLAVPHGRMFGILAWQVCICTSAGPLFGAGRRAPGWLERGVSIPSSHRVCVPKTHGLAHDQEDSACTPVQAPSPSYADPARPPHAWPYARLLRRLGLCTRSEEVSARGPASQAHSQPPLRPDKRGKKVGTASPVQNAQEAEAAPLSSSNGLTNASIGNGRLAAGSRAAVNTATGSQSPPTHPSAQRLPATETNGKKTNKRVAGTQLVSPARAGTRSSQRLRTSAMANGKPQPPEASALYAATKTAESSMAGGNNPSQQQGHDSCQDQQPGPMIDPGTDGGAGSHKWLVQPELGNVVSPLPLTPSSHNGWPTPSCPNGVSR</sequence>
<dbReference type="AlphaFoldDB" id="A0A6A0A6W3"/>
<protein>
    <submittedName>
        <fullName evidence="2">Uncharacterized protein</fullName>
    </submittedName>
</protein>
<dbReference type="Proteomes" id="UP000485058">
    <property type="component" value="Unassembled WGS sequence"/>
</dbReference>
<dbReference type="EMBL" id="BLLF01003821">
    <property type="protein sequence ID" value="GFH28300.1"/>
    <property type="molecule type" value="Genomic_DNA"/>
</dbReference>
<proteinExistence type="predicted"/>
<feature type="compositionally biased region" description="Polar residues" evidence="1">
    <location>
        <begin position="393"/>
        <end position="404"/>
    </location>
</feature>
<accession>A0A6A0A6W3</accession>
<feature type="compositionally biased region" description="Low complexity" evidence="1">
    <location>
        <begin position="504"/>
        <end position="516"/>
    </location>
</feature>
<reference evidence="2 3" key="1">
    <citation type="submission" date="2020-02" db="EMBL/GenBank/DDBJ databases">
        <title>Draft genome sequence of Haematococcus lacustris strain NIES-144.</title>
        <authorList>
            <person name="Morimoto D."/>
            <person name="Nakagawa S."/>
            <person name="Yoshida T."/>
            <person name="Sawayama S."/>
        </authorList>
    </citation>
    <scope>NUCLEOTIDE SEQUENCE [LARGE SCALE GENOMIC DNA]</scope>
    <source>
        <strain evidence="2 3">NIES-144</strain>
    </source>
</reference>
<evidence type="ECO:0000313" key="2">
    <source>
        <dbReference type="EMBL" id="GFH28300.1"/>
    </source>
</evidence>
<evidence type="ECO:0000256" key="1">
    <source>
        <dbReference type="SAM" id="MobiDB-lite"/>
    </source>
</evidence>
<feature type="region of interest" description="Disordered" evidence="1">
    <location>
        <begin position="309"/>
        <end position="331"/>
    </location>
</feature>
<evidence type="ECO:0000313" key="3">
    <source>
        <dbReference type="Proteomes" id="UP000485058"/>
    </source>
</evidence>